<reference evidence="3" key="1">
    <citation type="submission" date="2017-10" db="EMBL/GenBank/DDBJ databases">
        <authorList>
            <person name="Kravchenko I.K."/>
            <person name="Grouzdev D.S."/>
        </authorList>
    </citation>
    <scope>NUCLEOTIDE SEQUENCE [LARGE SCALE GENOMIC DNA]</scope>
    <source>
        <strain evidence="3">B2</strain>
    </source>
</reference>
<keyword evidence="3" id="KW-1185">Reference proteome</keyword>
<name>A0A2B8BNB9_9PROT</name>
<proteinExistence type="predicted"/>
<evidence type="ECO:0000313" key="3">
    <source>
        <dbReference type="Proteomes" id="UP000225379"/>
    </source>
</evidence>
<evidence type="ECO:0008006" key="4">
    <source>
        <dbReference type="Google" id="ProtNLM"/>
    </source>
</evidence>
<comment type="caution">
    <text evidence="2">The sequence shown here is derived from an EMBL/GenBank/DDBJ whole genome shotgun (WGS) entry which is preliminary data.</text>
</comment>
<evidence type="ECO:0000256" key="1">
    <source>
        <dbReference type="SAM" id="Phobius"/>
    </source>
</evidence>
<dbReference type="EMBL" id="PDKW01000038">
    <property type="protein sequence ID" value="PGH58727.1"/>
    <property type="molecule type" value="Genomic_DNA"/>
</dbReference>
<gene>
    <name evidence="2" type="ORF">CRT60_06250</name>
</gene>
<protein>
    <recommendedName>
        <fullName evidence="4">ABC transporter ATP-binding protein</fullName>
    </recommendedName>
</protein>
<evidence type="ECO:0000313" key="2">
    <source>
        <dbReference type="EMBL" id="PGH58727.1"/>
    </source>
</evidence>
<dbReference type="AlphaFoldDB" id="A0A2B8BNB9"/>
<feature type="transmembrane region" description="Helical" evidence="1">
    <location>
        <begin position="20"/>
        <end position="39"/>
    </location>
</feature>
<dbReference type="RefSeq" id="WP_098735553.1">
    <property type="nucleotide sequence ID" value="NZ_PDKW01000038.1"/>
</dbReference>
<keyword evidence="1" id="KW-1133">Transmembrane helix</keyword>
<organism evidence="2 3">
    <name type="scientific">Azospirillum palustre</name>
    <dbReference type="NCBI Taxonomy" id="2044885"/>
    <lineage>
        <taxon>Bacteria</taxon>
        <taxon>Pseudomonadati</taxon>
        <taxon>Pseudomonadota</taxon>
        <taxon>Alphaproteobacteria</taxon>
        <taxon>Rhodospirillales</taxon>
        <taxon>Azospirillaceae</taxon>
        <taxon>Azospirillum</taxon>
    </lineage>
</organism>
<keyword evidence="1" id="KW-0472">Membrane</keyword>
<keyword evidence="1" id="KW-0812">Transmembrane</keyword>
<dbReference type="Proteomes" id="UP000225379">
    <property type="component" value="Unassembled WGS sequence"/>
</dbReference>
<sequence>MLTARRHTSAGILTGGQEQMVILSAALAPVIVQQIFSFIGSICRERRIIILLCGEVVRSGRVAELTADPALSTAFPSG</sequence>
<accession>A0A2B8BNB9</accession>